<name>A0ACB9IEE1_9ASTR</name>
<reference evidence="1 2" key="2">
    <citation type="journal article" date="2022" name="Mol. Ecol. Resour.">
        <title>The genomes of chicory, endive, great burdock and yacon provide insights into Asteraceae paleo-polyploidization history and plant inulin production.</title>
        <authorList>
            <person name="Fan W."/>
            <person name="Wang S."/>
            <person name="Wang H."/>
            <person name="Wang A."/>
            <person name="Jiang F."/>
            <person name="Liu H."/>
            <person name="Zhao H."/>
            <person name="Xu D."/>
            <person name="Zhang Y."/>
        </authorList>
    </citation>
    <scope>NUCLEOTIDE SEQUENCE [LARGE SCALE GENOMIC DNA]</scope>
    <source>
        <strain evidence="2">cv. Yunnan</strain>
        <tissue evidence="1">Leaves</tissue>
    </source>
</reference>
<reference evidence="2" key="1">
    <citation type="journal article" date="2022" name="Mol. Ecol. Resour.">
        <title>The genomes of chicory, endive, great burdock and yacon provide insights into Asteraceae palaeo-polyploidization history and plant inulin production.</title>
        <authorList>
            <person name="Fan W."/>
            <person name="Wang S."/>
            <person name="Wang H."/>
            <person name="Wang A."/>
            <person name="Jiang F."/>
            <person name="Liu H."/>
            <person name="Zhao H."/>
            <person name="Xu D."/>
            <person name="Zhang Y."/>
        </authorList>
    </citation>
    <scope>NUCLEOTIDE SEQUENCE [LARGE SCALE GENOMIC DNA]</scope>
    <source>
        <strain evidence="2">cv. Yunnan</strain>
    </source>
</reference>
<sequence length="166" mass="18635">MATKSIEEANTLFFISLFEALVTLFQHTLQTLDIVMENPDKFRVVALAAGSNVTLLASLFSKEYNVDMIPKFQCVDGTRGGRTANNTMCGAIKKVNLKDPNAHTIINRIKATQKICRDFGTLDKRITALENLQNAKAEASIRKLEMKLEKKKLESMDKIMNKLRIA</sequence>
<proteinExistence type="predicted"/>
<organism evidence="1 2">
    <name type="scientific">Smallanthus sonchifolius</name>
    <dbReference type="NCBI Taxonomy" id="185202"/>
    <lineage>
        <taxon>Eukaryota</taxon>
        <taxon>Viridiplantae</taxon>
        <taxon>Streptophyta</taxon>
        <taxon>Embryophyta</taxon>
        <taxon>Tracheophyta</taxon>
        <taxon>Spermatophyta</taxon>
        <taxon>Magnoliopsida</taxon>
        <taxon>eudicotyledons</taxon>
        <taxon>Gunneridae</taxon>
        <taxon>Pentapetalae</taxon>
        <taxon>asterids</taxon>
        <taxon>campanulids</taxon>
        <taxon>Asterales</taxon>
        <taxon>Asteraceae</taxon>
        <taxon>Asteroideae</taxon>
        <taxon>Heliantheae alliance</taxon>
        <taxon>Millerieae</taxon>
        <taxon>Smallanthus</taxon>
    </lineage>
</organism>
<dbReference type="EMBL" id="CM042025">
    <property type="protein sequence ID" value="KAI3806619.1"/>
    <property type="molecule type" value="Genomic_DNA"/>
</dbReference>
<dbReference type="Proteomes" id="UP001056120">
    <property type="component" value="Linkage Group LG08"/>
</dbReference>
<keyword evidence="2" id="KW-1185">Reference proteome</keyword>
<evidence type="ECO:0000313" key="2">
    <source>
        <dbReference type="Proteomes" id="UP001056120"/>
    </source>
</evidence>
<evidence type="ECO:0000313" key="1">
    <source>
        <dbReference type="EMBL" id="KAI3806619.1"/>
    </source>
</evidence>
<gene>
    <name evidence="1" type="ORF">L1987_22529</name>
</gene>
<protein>
    <submittedName>
        <fullName evidence="1">Uncharacterized protein</fullName>
    </submittedName>
</protein>
<comment type="caution">
    <text evidence="1">The sequence shown here is derived from an EMBL/GenBank/DDBJ whole genome shotgun (WGS) entry which is preliminary data.</text>
</comment>
<accession>A0ACB9IEE1</accession>